<evidence type="ECO:0008006" key="3">
    <source>
        <dbReference type="Google" id="ProtNLM"/>
    </source>
</evidence>
<dbReference type="PANTHER" id="PTHR41263">
    <property type="entry name" value="ASPARTYL-PHOSPHATE PHOSPHATASE YISI"/>
    <property type="match status" value="1"/>
</dbReference>
<keyword evidence="2" id="KW-1185">Reference proteome</keyword>
<dbReference type="InterPro" id="IPR037208">
    <property type="entry name" value="Spo0E-like_sf"/>
</dbReference>
<comment type="caution">
    <text evidence="1">The sequence shown here is derived from an EMBL/GenBank/DDBJ whole genome shotgun (WGS) entry which is preliminary data.</text>
</comment>
<dbReference type="EMBL" id="JAUSUO010000001">
    <property type="protein sequence ID" value="MDQ0341430.1"/>
    <property type="molecule type" value="Genomic_DNA"/>
</dbReference>
<dbReference type="Proteomes" id="UP001232343">
    <property type="component" value="Unassembled WGS sequence"/>
</dbReference>
<gene>
    <name evidence="1" type="ORF">J2S14_000223</name>
</gene>
<dbReference type="InterPro" id="IPR018540">
    <property type="entry name" value="Spo0E-like"/>
</dbReference>
<dbReference type="RefSeq" id="WP_244679680.1">
    <property type="nucleotide sequence ID" value="NZ_JALIRM010000001.1"/>
</dbReference>
<accession>A0ABU0CZ67</accession>
<dbReference type="InterPro" id="IPR036638">
    <property type="entry name" value="HLH_DNA-bd_sf"/>
</dbReference>
<dbReference type="InterPro" id="IPR053028">
    <property type="entry name" value="Spo0E-like_phosphatase"/>
</dbReference>
<evidence type="ECO:0000313" key="1">
    <source>
        <dbReference type="EMBL" id="MDQ0341430.1"/>
    </source>
</evidence>
<sequence length="84" mass="9920">MYGRNKEKALFLIRIQEKREKMCLFGKVYGLNSAKTIQCSQELDSLLNEYYRLFQSNNKRKSVTAPRMTVANTYVRHHSLPYAK</sequence>
<dbReference type="Pfam" id="PF09388">
    <property type="entry name" value="SpoOE-like"/>
    <property type="match status" value="1"/>
</dbReference>
<evidence type="ECO:0000313" key="2">
    <source>
        <dbReference type="Proteomes" id="UP001232343"/>
    </source>
</evidence>
<proteinExistence type="predicted"/>
<dbReference type="Gene3D" id="4.10.280.10">
    <property type="entry name" value="Helix-loop-helix DNA-binding domain"/>
    <property type="match status" value="1"/>
</dbReference>
<dbReference type="PANTHER" id="PTHR41263:SF1">
    <property type="entry name" value="ASPARTYL-PHOSPHATE PHOSPHATASE YISI"/>
    <property type="match status" value="1"/>
</dbReference>
<dbReference type="SUPFAM" id="SSF140500">
    <property type="entry name" value="BAS1536-like"/>
    <property type="match status" value="1"/>
</dbReference>
<name>A0ABU0CZ67_9BACI</name>
<reference evidence="1 2" key="1">
    <citation type="submission" date="2023-07" db="EMBL/GenBank/DDBJ databases">
        <title>Genomic Encyclopedia of Type Strains, Phase IV (KMG-IV): sequencing the most valuable type-strain genomes for metagenomic binning, comparative biology and taxonomic classification.</title>
        <authorList>
            <person name="Goeker M."/>
        </authorList>
    </citation>
    <scope>NUCLEOTIDE SEQUENCE [LARGE SCALE GENOMIC DNA]</scope>
    <source>
        <strain evidence="1 2">DSM 27848</strain>
    </source>
</reference>
<organism evidence="1 2">
    <name type="scientific">Lederbergia wuyishanensis</name>
    <dbReference type="NCBI Taxonomy" id="1347903"/>
    <lineage>
        <taxon>Bacteria</taxon>
        <taxon>Bacillati</taxon>
        <taxon>Bacillota</taxon>
        <taxon>Bacilli</taxon>
        <taxon>Bacillales</taxon>
        <taxon>Bacillaceae</taxon>
        <taxon>Lederbergia</taxon>
    </lineage>
</organism>
<protein>
    <recommendedName>
        <fullName evidence="3">Aspartyl-phosphate phosphatase Spo0E family protein</fullName>
    </recommendedName>
</protein>